<sequence length="61" mass="7229">MLRMLQKEYGFDIITNDIETNEMWMEKYGISIPVVEIDGELIQEGIIDLFTLEEQIQKHLN</sequence>
<dbReference type="Gene3D" id="3.40.30.10">
    <property type="entry name" value="Glutaredoxin"/>
    <property type="match status" value="1"/>
</dbReference>
<evidence type="ECO:0000313" key="1">
    <source>
        <dbReference type="EMBL" id="SQI61849.1"/>
    </source>
</evidence>
<gene>
    <name evidence="1" type="ORF">NCTC4824_03414</name>
</gene>
<dbReference type="Pfam" id="PF05768">
    <property type="entry name" value="Glrx-like"/>
    <property type="match status" value="1"/>
</dbReference>
<dbReference type="SUPFAM" id="SSF52833">
    <property type="entry name" value="Thioredoxin-like"/>
    <property type="match status" value="1"/>
</dbReference>
<name>A0A2X4WG92_LEDLE</name>
<accession>A0A2X4WG92</accession>
<dbReference type="KEGG" id="blen:NCTC4824_03414"/>
<protein>
    <submittedName>
        <fullName evidence="1">Glutaredoxin 2</fullName>
    </submittedName>
</protein>
<reference evidence="1 2" key="1">
    <citation type="submission" date="2018-06" db="EMBL/GenBank/DDBJ databases">
        <authorList>
            <consortium name="Pathogen Informatics"/>
            <person name="Doyle S."/>
        </authorList>
    </citation>
    <scope>NUCLEOTIDE SEQUENCE [LARGE SCALE GENOMIC DNA]</scope>
    <source>
        <strain evidence="1 2">NCTC4824</strain>
    </source>
</reference>
<evidence type="ECO:0000313" key="2">
    <source>
        <dbReference type="Proteomes" id="UP000249134"/>
    </source>
</evidence>
<dbReference type="AlphaFoldDB" id="A0A2X4WG92"/>
<dbReference type="STRING" id="1348624.GCA_001591545_02365"/>
<keyword evidence="2" id="KW-1185">Reference proteome</keyword>
<dbReference type="EMBL" id="LS483476">
    <property type="protein sequence ID" value="SQI61849.1"/>
    <property type="molecule type" value="Genomic_DNA"/>
</dbReference>
<dbReference type="Proteomes" id="UP000249134">
    <property type="component" value="Chromosome 1"/>
</dbReference>
<dbReference type="InterPro" id="IPR036249">
    <property type="entry name" value="Thioredoxin-like_sf"/>
</dbReference>
<dbReference type="InterPro" id="IPR008554">
    <property type="entry name" value="Glutaredoxin-like"/>
</dbReference>
<proteinExistence type="predicted"/>
<organism evidence="1 2">
    <name type="scientific">Lederbergia lenta</name>
    <name type="common">Bacillus lentus</name>
    <dbReference type="NCBI Taxonomy" id="1467"/>
    <lineage>
        <taxon>Bacteria</taxon>
        <taxon>Bacillati</taxon>
        <taxon>Bacillota</taxon>
        <taxon>Bacilli</taxon>
        <taxon>Bacillales</taxon>
        <taxon>Bacillaceae</taxon>
        <taxon>Lederbergia</taxon>
    </lineage>
</organism>